<sequence length="135" mass="13784">MSEPISGGAAAGVAGAAAFKAFGGPAAVAAGASGLAALVVMMMTPRSPREWAVGLISTVVSSVAGGAAVVQKFGLQAWTHDYIGLVALFGVVFACGLPGWAIVRWLFNFIERRRDKDLAEVAGEVRDAVTRGNHG</sequence>
<evidence type="ECO:0000313" key="3">
    <source>
        <dbReference type="Proteomes" id="UP000397656"/>
    </source>
</evidence>
<accession>A0A7M2GYS5</accession>
<evidence type="ECO:0000313" key="2">
    <source>
        <dbReference type="EMBL" id="QOT77911.1"/>
    </source>
</evidence>
<name>A0A7M2GYS5_9BURK</name>
<feature type="transmembrane region" description="Helical" evidence="1">
    <location>
        <begin position="82"/>
        <end position="107"/>
    </location>
</feature>
<protein>
    <submittedName>
        <fullName evidence="2">Uncharacterized protein</fullName>
    </submittedName>
</protein>
<dbReference type="EMBL" id="CP062803">
    <property type="protein sequence ID" value="QOT77911.1"/>
    <property type="molecule type" value="Genomic_DNA"/>
</dbReference>
<keyword evidence="1" id="KW-0472">Membrane</keyword>
<organism evidence="2 3">
    <name type="scientific">Cupriavidus basilensis</name>
    <dbReference type="NCBI Taxonomy" id="68895"/>
    <lineage>
        <taxon>Bacteria</taxon>
        <taxon>Pseudomonadati</taxon>
        <taxon>Pseudomonadota</taxon>
        <taxon>Betaproteobacteria</taxon>
        <taxon>Burkholderiales</taxon>
        <taxon>Burkholderiaceae</taxon>
        <taxon>Cupriavidus</taxon>
    </lineage>
</organism>
<dbReference type="AlphaFoldDB" id="A0A7M2GYS5"/>
<dbReference type="RefSeq" id="WP_170301967.1">
    <property type="nucleotide sequence ID" value="NZ_CP062803.1"/>
</dbReference>
<proteinExistence type="predicted"/>
<reference evidence="2 3" key="1">
    <citation type="submission" date="2020-10" db="EMBL/GenBank/DDBJ databases">
        <title>Complete genome sequence of Cupriavidus basilensis CCUG 49340T.</title>
        <authorList>
            <person name="Salva-Serra F."/>
            <person name="Donoso R.A."/>
            <person name="Cho K.H."/>
            <person name="Yoo J.A."/>
            <person name="Lee K."/>
            <person name="Yoon S.-H."/>
            <person name="Perez-Pantoja D."/>
            <person name="Moore E.R.B."/>
        </authorList>
    </citation>
    <scope>NUCLEOTIDE SEQUENCE [LARGE SCALE GENOMIC DNA]</scope>
    <source>
        <strain evidence="3">CCUG 49340</strain>
    </source>
</reference>
<keyword evidence="1" id="KW-0812">Transmembrane</keyword>
<dbReference type="GeneID" id="98400803"/>
<gene>
    <name evidence="2" type="ORF">F7R26_007780</name>
</gene>
<feature type="transmembrane region" description="Helical" evidence="1">
    <location>
        <begin position="51"/>
        <end position="70"/>
    </location>
</feature>
<feature type="transmembrane region" description="Helical" evidence="1">
    <location>
        <begin position="26"/>
        <end position="44"/>
    </location>
</feature>
<dbReference type="Proteomes" id="UP000397656">
    <property type="component" value="Chromosome 1"/>
</dbReference>
<keyword evidence="1" id="KW-1133">Transmembrane helix</keyword>
<evidence type="ECO:0000256" key="1">
    <source>
        <dbReference type="SAM" id="Phobius"/>
    </source>
</evidence>